<organism evidence="8 9">
    <name type="scientific">Candidatus Abzuiibacterium crystallinum</name>
    <dbReference type="NCBI Taxonomy" id="1974748"/>
    <lineage>
        <taxon>Bacteria</taxon>
        <taxon>Pseudomonadati</taxon>
        <taxon>Candidatus Omnitrophota</taxon>
        <taxon>Candidatus Abzuiibacterium</taxon>
    </lineage>
</organism>
<dbReference type="GO" id="GO:0045259">
    <property type="term" value="C:proton-transporting ATP synthase complex"/>
    <property type="evidence" value="ECO:0007669"/>
    <property type="project" value="UniProtKB-KW"/>
</dbReference>
<proteinExistence type="inferred from homology"/>
<keyword evidence="5 7" id="KW-0472">Membrane</keyword>
<accession>A0A2H0LM47</accession>
<keyword evidence="2 7" id="KW-0813">Transport</keyword>
<comment type="caution">
    <text evidence="8">The sequence shown here is derived from an EMBL/GenBank/DDBJ whole genome shotgun (WGS) entry which is preliminary data.</text>
</comment>
<dbReference type="AlphaFoldDB" id="A0A2H0LM47"/>
<keyword evidence="4 7" id="KW-0406">Ion transport</keyword>
<evidence type="ECO:0000256" key="4">
    <source>
        <dbReference type="ARBA" id="ARBA00023065"/>
    </source>
</evidence>
<dbReference type="EMBL" id="PCVY01000065">
    <property type="protein sequence ID" value="PIQ85513.1"/>
    <property type="molecule type" value="Genomic_DNA"/>
</dbReference>
<evidence type="ECO:0000256" key="6">
    <source>
        <dbReference type="ARBA" id="ARBA00023310"/>
    </source>
</evidence>
<dbReference type="Gene3D" id="1.10.520.20">
    <property type="entry name" value="N-terminal domain of the delta subunit of the F1F0-ATP synthase"/>
    <property type="match status" value="1"/>
</dbReference>
<dbReference type="InterPro" id="IPR026015">
    <property type="entry name" value="ATP_synth_OSCP/delta_N_sf"/>
</dbReference>
<evidence type="ECO:0000256" key="7">
    <source>
        <dbReference type="HAMAP-Rule" id="MF_01416"/>
    </source>
</evidence>
<keyword evidence="3 7" id="KW-0375">Hydrogen ion transport</keyword>
<dbReference type="GO" id="GO:0005886">
    <property type="term" value="C:plasma membrane"/>
    <property type="evidence" value="ECO:0007669"/>
    <property type="project" value="UniProtKB-SubCell"/>
</dbReference>
<protein>
    <recommendedName>
        <fullName evidence="7">ATP synthase subunit delta</fullName>
    </recommendedName>
    <alternativeName>
        <fullName evidence="7">ATP synthase F(1) sector subunit delta</fullName>
    </alternativeName>
    <alternativeName>
        <fullName evidence="7">F-type ATPase subunit delta</fullName>
        <shortName evidence="7">F-ATPase subunit delta</shortName>
    </alternativeName>
</protein>
<dbReference type="PRINTS" id="PR00125">
    <property type="entry name" value="ATPASEDELTA"/>
</dbReference>
<evidence type="ECO:0000313" key="8">
    <source>
        <dbReference type="EMBL" id="PIQ85513.1"/>
    </source>
</evidence>
<dbReference type="Proteomes" id="UP000230859">
    <property type="component" value="Unassembled WGS sequence"/>
</dbReference>
<dbReference type="InterPro" id="IPR000711">
    <property type="entry name" value="ATPase_OSCP/dsu"/>
</dbReference>
<evidence type="ECO:0000313" key="9">
    <source>
        <dbReference type="Proteomes" id="UP000230859"/>
    </source>
</evidence>
<dbReference type="SUPFAM" id="SSF47928">
    <property type="entry name" value="N-terminal domain of the delta subunit of the F1F0-ATP synthase"/>
    <property type="match status" value="1"/>
</dbReference>
<dbReference type="GO" id="GO:0046933">
    <property type="term" value="F:proton-transporting ATP synthase activity, rotational mechanism"/>
    <property type="evidence" value="ECO:0007669"/>
    <property type="project" value="UniProtKB-UniRule"/>
</dbReference>
<comment type="similarity">
    <text evidence="7">Belongs to the ATPase delta chain family.</text>
</comment>
<dbReference type="Pfam" id="PF00213">
    <property type="entry name" value="OSCP"/>
    <property type="match status" value="1"/>
</dbReference>
<evidence type="ECO:0000256" key="2">
    <source>
        <dbReference type="ARBA" id="ARBA00022448"/>
    </source>
</evidence>
<keyword evidence="7" id="KW-0139">CF(1)</keyword>
<comment type="function">
    <text evidence="7">F(1)F(0) ATP synthase produces ATP from ADP in the presence of a proton or sodium gradient. F-type ATPases consist of two structural domains, F(1) containing the extramembraneous catalytic core and F(0) containing the membrane proton channel, linked together by a central stalk and a peripheral stalk. During catalysis, ATP synthesis in the catalytic domain of F(1) is coupled via a rotary mechanism of the central stalk subunits to proton translocation.</text>
</comment>
<name>A0A2H0LM47_9BACT</name>
<reference evidence="8 9" key="1">
    <citation type="submission" date="2017-09" db="EMBL/GenBank/DDBJ databases">
        <title>Depth-based differentiation of microbial function through sediment-hosted aquifers and enrichment of novel symbionts in the deep terrestrial subsurface.</title>
        <authorList>
            <person name="Probst A.J."/>
            <person name="Ladd B."/>
            <person name="Jarett J.K."/>
            <person name="Geller-Mcgrath D.E."/>
            <person name="Sieber C.M."/>
            <person name="Emerson J.B."/>
            <person name="Anantharaman K."/>
            <person name="Thomas B.C."/>
            <person name="Malmstrom R."/>
            <person name="Stieglmeier M."/>
            <person name="Klingl A."/>
            <person name="Woyke T."/>
            <person name="Ryan C.M."/>
            <person name="Banfield J.F."/>
        </authorList>
    </citation>
    <scope>NUCLEOTIDE SEQUENCE [LARGE SCALE GENOMIC DNA]</scope>
    <source>
        <strain evidence="8">CG11_big_fil_rev_8_21_14_0_20_45_26</strain>
    </source>
</reference>
<evidence type="ECO:0000256" key="1">
    <source>
        <dbReference type="ARBA" id="ARBA00004370"/>
    </source>
</evidence>
<comment type="function">
    <text evidence="7">This protein is part of the stalk that links CF(0) to CF(1). It either transmits conformational changes from CF(0) to CF(1) or is implicated in proton conduction.</text>
</comment>
<sequence length="181" mass="20615">MKNRALSMRYAKALFELAEKQKLEINVENDLRTFLTAVKKDKADVFFESPLLTQDEKKVILQKLLKGRTSTLIMNFLFLLTASKRFNLLGSIADAYHELLNQSRHFEEIVITTARPLKPALRESLEKMIAKKLGEKVISQSKVNPSLLGGISIQIRNRLFDGSLRTQLNLLKKQMIGLATD</sequence>
<dbReference type="NCBIfam" id="TIGR01145">
    <property type="entry name" value="ATP_synt_delta"/>
    <property type="match status" value="1"/>
</dbReference>
<keyword evidence="7" id="KW-1003">Cell membrane</keyword>
<gene>
    <name evidence="7 8" type="primary">atpH</name>
    <name evidence="8" type="ORF">COV74_08460</name>
</gene>
<evidence type="ECO:0000256" key="3">
    <source>
        <dbReference type="ARBA" id="ARBA00022781"/>
    </source>
</evidence>
<dbReference type="PANTHER" id="PTHR11910">
    <property type="entry name" value="ATP SYNTHASE DELTA CHAIN"/>
    <property type="match status" value="1"/>
</dbReference>
<keyword evidence="6 7" id="KW-0066">ATP synthesis</keyword>
<evidence type="ECO:0000256" key="5">
    <source>
        <dbReference type="ARBA" id="ARBA00023136"/>
    </source>
</evidence>
<comment type="subcellular location">
    <subcellularLocation>
        <location evidence="7">Cell membrane</location>
        <topology evidence="7">Peripheral membrane protein</topology>
    </subcellularLocation>
    <subcellularLocation>
        <location evidence="1">Membrane</location>
    </subcellularLocation>
</comment>
<dbReference type="HAMAP" id="MF_01416">
    <property type="entry name" value="ATP_synth_delta_bact"/>
    <property type="match status" value="1"/>
</dbReference>